<gene>
    <name evidence="10" type="primary">Eif4e1b</name>
</gene>
<reference evidence="9" key="2">
    <citation type="journal article" date="2020" name="Biotechnol. Bioeng.">
        <title>Chromosome-scale scaffolds for the Chinese hamster reference genome assembly to facilitate the study of the CHO epigenome.</title>
        <authorList>
            <person name="Hilliard W."/>
            <person name="MacDonald M."/>
            <person name="Lee K.H."/>
        </authorList>
    </citation>
    <scope>NUCLEOTIDE SEQUENCE [LARGE SCALE GENOMIC DNA]</scope>
    <source>
        <strain evidence="9">17A/GY</strain>
    </source>
</reference>
<dbReference type="PROSITE" id="PS00813">
    <property type="entry name" value="IF4E"/>
    <property type="match status" value="1"/>
</dbReference>
<dbReference type="RefSeq" id="XP_035301165.1">
    <property type="nucleotide sequence ID" value="XM_035445274.1"/>
</dbReference>
<dbReference type="AlphaFoldDB" id="A0A9J7K4U0"/>
<reference evidence="9" key="1">
    <citation type="journal article" date="2018" name="Biotechnol. Bioeng.">
        <title>A reference genome of the Chinese hamster based on a hybrid assembly strategy.</title>
        <authorList>
            <person name="Rupp O."/>
            <person name="MacDonald M.L."/>
            <person name="Li S."/>
            <person name="Dhiman H."/>
            <person name="Polson S."/>
            <person name="Griep S."/>
            <person name="Heffner K."/>
            <person name="Hernandez I."/>
            <person name="Brinkrolf K."/>
            <person name="Jadhav V."/>
            <person name="Samoudi M."/>
            <person name="Hao H."/>
            <person name="Kingham B."/>
            <person name="Goesmann A."/>
            <person name="Betenbaugh M.J."/>
            <person name="Lewis N.E."/>
            <person name="Borth N."/>
            <person name="Lee K.H."/>
        </authorList>
    </citation>
    <scope>NUCLEOTIDE SEQUENCE [LARGE SCALE GENOMIC DNA]</scope>
    <source>
        <strain evidence="9">17A/GY</strain>
    </source>
</reference>
<evidence type="ECO:0000256" key="4">
    <source>
        <dbReference type="ARBA" id="ARBA00022816"/>
    </source>
</evidence>
<dbReference type="InterPro" id="IPR019770">
    <property type="entry name" value="TIF_eIF_4E_CS"/>
</dbReference>
<dbReference type="PANTHER" id="PTHR11960">
    <property type="entry name" value="EUKARYOTIC TRANSLATION INITIATION FACTOR 4E RELATED"/>
    <property type="match status" value="1"/>
</dbReference>
<organism evidence="9 10">
    <name type="scientific">Cricetulus griseus</name>
    <name type="common">Chinese hamster</name>
    <name type="synonym">Cricetulus barabensis griseus</name>
    <dbReference type="NCBI Taxonomy" id="10029"/>
    <lineage>
        <taxon>Eukaryota</taxon>
        <taxon>Metazoa</taxon>
        <taxon>Chordata</taxon>
        <taxon>Craniata</taxon>
        <taxon>Vertebrata</taxon>
        <taxon>Euteleostomi</taxon>
        <taxon>Mammalia</taxon>
        <taxon>Eutheria</taxon>
        <taxon>Euarchontoglires</taxon>
        <taxon>Glires</taxon>
        <taxon>Rodentia</taxon>
        <taxon>Myomorpha</taxon>
        <taxon>Muroidea</taxon>
        <taxon>Cricetidae</taxon>
        <taxon>Cricetinae</taxon>
        <taxon>Cricetulus</taxon>
    </lineage>
</organism>
<evidence type="ECO:0000256" key="6">
    <source>
        <dbReference type="ARBA" id="ARBA00032656"/>
    </source>
</evidence>
<comment type="similarity">
    <text evidence="2 8">Belongs to the eukaryotic initiation factor 4E family.</text>
</comment>
<dbReference type="GO" id="GO:0051028">
    <property type="term" value="P:mRNA transport"/>
    <property type="evidence" value="ECO:0007669"/>
    <property type="project" value="UniProtKB-KW"/>
</dbReference>
<dbReference type="Pfam" id="PF01652">
    <property type="entry name" value="IF4E"/>
    <property type="match status" value="1"/>
</dbReference>
<keyword evidence="8" id="KW-0694">RNA-binding</keyword>
<keyword evidence="5 8" id="KW-0648">Protein biosynthesis</keyword>
<proteinExistence type="inferred from homology"/>
<evidence type="ECO:0000313" key="10">
    <source>
        <dbReference type="RefSeq" id="XP_035297624.1"/>
    </source>
</evidence>
<dbReference type="RefSeq" id="XP_035297624.1">
    <property type="nucleotide sequence ID" value="XM_035441733.1"/>
</dbReference>
<evidence type="ECO:0000256" key="8">
    <source>
        <dbReference type="RuleBase" id="RU004374"/>
    </source>
</evidence>
<dbReference type="OrthoDB" id="590761at2759"/>
<accession>A0A9J7K4U0</accession>
<dbReference type="InterPro" id="IPR001040">
    <property type="entry name" value="TIF_eIF_4E"/>
</dbReference>
<dbReference type="GO" id="GO:0003743">
    <property type="term" value="F:translation initiation factor activity"/>
    <property type="evidence" value="ECO:0007669"/>
    <property type="project" value="UniProtKB-KW"/>
</dbReference>
<comment type="subcellular location">
    <subcellularLocation>
        <location evidence="1">Cytoplasm</location>
        <location evidence="1">P-body</location>
    </subcellularLocation>
</comment>
<evidence type="ECO:0000256" key="1">
    <source>
        <dbReference type="ARBA" id="ARBA00004201"/>
    </source>
</evidence>
<dbReference type="Gene3D" id="3.30.760.10">
    <property type="entry name" value="RNA Cap, Translation Initiation Factor Eif4e"/>
    <property type="match status" value="1"/>
</dbReference>
<dbReference type="Proteomes" id="UP001108280">
    <property type="component" value="Chromosome 3"/>
</dbReference>
<dbReference type="PANTHER" id="PTHR11960:SF3">
    <property type="entry name" value="EUKARYOTIC TRANSLATION INITIATION FACTOR 4E TYPE 1B"/>
    <property type="match status" value="1"/>
</dbReference>
<keyword evidence="4" id="KW-0813">Transport</keyword>
<evidence type="ECO:0000256" key="7">
    <source>
        <dbReference type="ARBA" id="ARBA00039255"/>
    </source>
</evidence>
<keyword evidence="3 8" id="KW-0396">Initiation factor</keyword>
<keyword evidence="9" id="KW-1185">Reference proteome</keyword>
<evidence type="ECO:0000256" key="2">
    <source>
        <dbReference type="ARBA" id="ARBA00009860"/>
    </source>
</evidence>
<dbReference type="InterPro" id="IPR023398">
    <property type="entry name" value="TIF_eIF4e-like"/>
</dbReference>
<sequence length="316" mass="35872">MGKIFPQEQARKGVLSCGYNTDKDSGDRSAGCLREGDEVRCANCRQQGMGKETLTALAGLGAVPLPQLWLTLILYSGQTIKAEVEEQQQEEAEKEKPSEAGVEVLPREVRDLPGPLRTPRRKGHRECPLQVLKQKHPLQYRWVLWFFKNDRSRPWQDNLKPVTKFNTVEDFWAMYSNIKLASKLSSGCDYALFKEGIQPMWEDNRNKRGGRWLLSLAKQQRHIELDRLWLETLLCLLGESFEEYSKEVCGAVVNIRTKGDKIAVWTSEAEDQAGVLHIGHVYKERLGLSSKTIIGYQAHADTAAKSNSLAKNRFVV</sequence>
<evidence type="ECO:0000256" key="5">
    <source>
        <dbReference type="ARBA" id="ARBA00022917"/>
    </source>
</evidence>
<evidence type="ECO:0000313" key="9">
    <source>
        <dbReference type="Proteomes" id="UP001108280"/>
    </source>
</evidence>
<reference evidence="10" key="3">
    <citation type="submission" date="2025-08" db="UniProtKB">
        <authorList>
            <consortium name="RefSeq"/>
        </authorList>
    </citation>
    <scope>IDENTIFICATION</scope>
    <source>
        <strain evidence="10">17A/GY</strain>
        <tissue evidence="10">Liver</tissue>
    </source>
</reference>
<name>A0A9J7K4U0_CRIGR</name>
<dbReference type="KEGG" id="cge:100766778"/>
<dbReference type="GO" id="GO:0000932">
    <property type="term" value="C:P-body"/>
    <property type="evidence" value="ECO:0007669"/>
    <property type="project" value="UniProtKB-SubCell"/>
</dbReference>
<keyword evidence="4" id="KW-0509">mRNA transport</keyword>
<dbReference type="GO" id="GO:0016281">
    <property type="term" value="C:eukaryotic translation initiation factor 4F complex"/>
    <property type="evidence" value="ECO:0007669"/>
    <property type="project" value="TreeGrafter"/>
</dbReference>
<dbReference type="CTD" id="253314"/>
<dbReference type="SUPFAM" id="SSF55418">
    <property type="entry name" value="eIF4e-like"/>
    <property type="match status" value="1"/>
</dbReference>
<protein>
    <recommendedName>
        <fullName evidence="7">Eukaryotic translation initiation factor 4E</fullName>
    </recommendedName>
    <alternativeName>
        <fullName evidence="6">eIF-4F 25 kDa subunit</fullName>
    </alternativeName>
</protein>
<dbReference type="GeneID" id="100766778"/>
<evidence type="ECO:0000256" key="3">
    <source>
        <dbReference type="ARBA" id="ARBA00022540"/>
    </source>
</evidence>
<dbReference type="GO" id="GO:0000340">
    <property type="term" value="F:RNA 7-methylguanosine cap binding"/>
    <property type="evidence" value="ECO:0007669"/>
    <property type="project" value="TreeGrafter"/>
</dbReference>
<dbReference type="FunFam" id="3.30.760.10:FF:000002">
    <property type="entry name" value="Eukaryotic translation initiation factor 4E"/>
    <property type="match status" value="1"/>
</dbReference>